<evidence type="ECO:0000256" key="3">
    <source>
        <dbReference type="ARBA" id="ARBA00008242"/>
    </source>
</evidence>
<dbReference type="Gene3D" id="3.30.930.10">
    <property type="entry name" value="Bira Bifunctional Protein, Domain 2"/>
    <property type="match status" value="1"/>
</dbReference>
<comment type="similarity">
    <text evidence="3">Belongs to the LplA family.</text>
</comment>
<dbReference type="CDD" id="cd16443">
    <property type="entry name" value="LplA"/>
    <property type="match status" value="1"/>
</dbReference>
<dbReference type="GeneID" id="77725870"/>
<evidence type="ECO:0000256" key="1">
    <source>
        <dbReference type="ARBA" id="ARBA00003253"/>
    </source>
</evidence>
<keyword evidence="7" id="KW-1185">Reference proteome</keyword>
<dbReference type="GO" id="GO:0009249">
    <property type="term" value="P:protein lipoylation"/>
    <property type="evidence" value="ECO:0007669"/>
    <property type="project" value="InterPro"/>
</dbReference>
<dbReference type="SUPFAM" id="SSF55681">
    <property type="entry name" value="Class II aaRS and biotin synthetases"/>
    <property type="match status" value="1"/>
</dbReference>
<organism evidence="6 7">
    <name type="scientific">Dioszegia hungarica</name>
    <dbReference type="NCBI Taxonomy" id="4972"/>
    <lineage>
        <taxon>Eukaryota</taxon>
        <taxon>Fungi</taxon>
        <taxon>Dikarya</taxon>
        <taxon>Basidiomycota</taxon>
        <taxon>Agaricomycotina</taxon>
        <taxon>Tremellomycetes</taxon>
        <taxon>Tremellales</taxon>
        <taxon>Bulleribasidiaceae</taxon>
        <taxon>Dioszegia</taxon>
    </lineage>
</organism>
<evidence type="ECO:0000313" key="6">
    <source>
        <dbReference type="EMBL" id="KAI9638603.1"/>
    </source>
</evidence>
<evidence type="ECO:0000256" key="4">
    <source>
        <dbReference type="ARBA" id="ARBA00015925"/>
    </source>
</evidence>
<dbReference type="AlphaFoldDB" id="A0AA38HBX0"/>
<dbReference type="EMBL" id="JAKWFO010000003">
    <property type="protein sequence ID" value="KAI9638603.1"/>
    <property type="molecule type" value="Genomic_DNA"/>
</dbReference>
<sequence length="405" mass="44797">MRKSVTALLLSQPCSSRYAAAISAASTSGLRAPLPSRKVARTLSTSARREEVKAAQPQTLAAENIELSAPVAYISESHDPWFNLSYEDWLLRNTPRDQPVLFVYRNRPCVVIGRNQNPWQETTPRQLAEWGIPLVRRRSGGGTVFHDMGNTNFSIMLPRLLFTRAHGAELVSRAIRERLEIKECTVNERNDVSGSAYKIIQHRAYHHGTMLISSSLADLGKSLRSSSPNIQGKSVTSVRSPVSTLNTYLPSSRSEPLTHQEFTSAIQAEFAKVYAGADGRKGSMEIKAVTEAETEGMHPGKEKIWKGVEELKSWEWTFGQTPEFENRFEGELSFGRVSVHLSARHALIQSMNLRVDSAPPETQASLDALAASLVGKRYASLEGAEEASGTSAIRDEVLSWLRSSM</sequence>
<comment type="function">
    <text evidence="1">Catalyzes both the ATP-dependent activation of exogenously supplied lipoate to lipoyl-AMP and the transfer of the activated lipoyl onto the lipoyl domains of lipoate-dependent enzymes.</text>
</comment>
<evidence type="ECO:0000256" key="2">
    <source>
        <dbReference type="ARBA" id="ARBA00005085"/>
    </source>
</evidence>
<name>A0AA38HBX0_9TREE</name>
<dbReference type="Gene3D" id="3.30.390.50">
    <property type="entry name" value="CO dehydrogenase flavoprotein, C-terminal domain"/>
    <property type="match status" value="1"/>
</dbReference>
<comment type="caution">
    <text evidence="6">The sequence shown here is derived from an EMBL/GenBank/DDBJ whole genome shotgun (WGS) entry which is preliminary data.</text>
</comment>
<accession>A0AA38HBX0</accession>
<reference evidence="6" key="1">
    <citation type="journal article" date="2022" name="G3 (Bethesda)">
        <title>High quality genome of the basidiomycete yeast Dioszegia hungarica PDD-24b-2 isolated from cloud water.</title>
        <authorList>
            <person name="Jarrige D."/>
            <person name="Haridas S."/>
            <person name="Bleykasten-Grosshans C."/>
            <person name="Joly M."/>
            <person name="Nadalig T."/>
            <person name="Sancelme M."/>
            <person name="Vuilleumier S."/>
            <person name="Grigoriev I.V."/>
            <person name="Amato P."/>
            <person name="Bringel F."/>
        </authorList>
    </citation>
    <scope>NUCLEOTIDE SEQUENCE</scope>
    <source>
        <strain evidence="6">PDD-24b-2</strain>
    </source>
</reference>
<dbReference type="InterPro" id="IPR004562">
    <property type="entry name" value="LipoylTrfase_LipoateP_Ligase"/>
</dbReference>
<dbReference type="Proteomes" id="UP001164286">
    <property type="component" value="Unassembled WGS sequence"/>
</dbReference>
<dbReference type="GO" id="GO:0005739">
    <property type="term" value="C:mitochondrion"/>
    <property type="evidence" value="ECO:0007669"/>
    <property type="project" value="TreeGrafter"/>
</dbReference>
<evidence type="ECO:0000259" key="5">
    <source>
        <dbReference type="PROSITE" id="PS51733"/>
    </source>
</evidence>
<dbReference type="PROSITE" id="PS51733">
    <property type="entry name" value="BPL_LPL_CATALYTIC"/>
    <property type="match status" value="1"/>
</dbReference>
<protein>
    <recommendedName>
        <fullName evidence="4">Putative lipoate-protein ligase A</fullName>
    </recommendedName>
</protein>
<evidence type="ECO:0000313" key="7">
    <source>
        <dbReference type="Proteomes" id="UP001164286"/>
    </source>
</evidence>
<proteinExistence type="inferred from homology"/>
<feature type="domain" description="BPL/LPL catalytic" evidence="5">
    <location>
        <begin position="95"/>
        <end position="278"/>
    </location>
</feature>
<dbReference type="InterPro" id="IPR004143">
    <property type="entry name" value="BPL_LPL_catalytic"/>
</dbReference>
<dbReference type="GO" id="GO:0017118">
    <property type="term" value="F:lipoyltransferase activity"/>
    <property type="evidence" value="ECO:0007669"/>
    <property type="project" value="TreeGrafter"/>
</dbReference>
<dbReference type="PANTHER" id="PTHR12561:SF3">
    <property type="entry name" value="LIPOYLTRANSFERASE 1, MITOCHONDRIAL"/>
    <property type="match status" value="1"/>
</dbReference>
<dbReference type="RefSeq" id="XP_052948380.1">
    <property type="nucleotide sequence ID" value="XM_053086669.1"/>
</dbReference>
<dbReference type="InterPro" id="IPR045864">
    <property type="entry name" value="aa-tRNA-synth_II/BPL/LPL"/>
</dbReference>
<dbReference type="Pfam" id="PF21948">
    <property type="entry name" value="LplA-B_cat"/>
    <property type="match status" value="1"/>
</dbReference>
<comment type="pathway">
    <text evidence="2">Protein modification; protein lipoylation via exogenous pathway; protein N(6)-(lipoyl)lysine from lipoate: step 2/2.</text>
</comment>
<gene>
    <name evidence="6" type="ORF">MKK02DRAFT_23094</name>
</gene>
<dbReference type="PANTHER" id="PTHR12561">
    <property type="entry name" value="LIPOATE-PROTEIN LIGASE"/>
    <property type="match status" value="1"/>
</dbReference>